<feature type="region of interest" description="Disordered" evidence="1">
    <location>
        <begin position="194"/>
        <end position="229"/>
    </location>
</feature>
<evidence type="ECO:0000313" key="2">
    <source>
        <dbReference type="EMBL" id="TNY24269.1"/>
    </source>
</evidence>
<evidence type="ECO:0000313" key="3">
    <source>
        <dbReference type="Proteomes" id="UP000311382"/>
    </source>
</evidence>
<protein>
    <submittedName>
        <fullName evidence="2">Uncharacterized protein</fullName>
    </submittedName>
</protein>
<sequence length="229" mass="25630">MDHRGDSVKVPRDGSIDYWQFLGHPDGDSQDIPGCSLWRFLELVDGVREEIHVLFKREKGVKEGRVHKRASTEAETRDRVQRDVVAFLRALGGPVEFRGVRFKPEDVEIVGAPGLLLLAAHGFARTDPDPRYPPPADLPTAPSAPPALSVTLRGIWRPVRRDVTETNRGTRRFGQEVTRPDGYLRWAFVLPGGEADPREGHEPVRIKGRGTPLLFPSIPGRDQPQKRTS</sequence>
<accession>A0A5C5G6S6</accession>
<reference evidence="2 3" key="1">
    <citation type="submission" date="2019-03" db="EMBL/GenBank/DDBJ databases">
        <title>Rhodosporidium diobovatum UCD-FST 08-225 genome sequencing, assembly, and annotation.</title>
        <authorList>
            <person name="Fakankun I.U."/>
            <person name="Fristensky B."/>
            <person name="Levin D.B."/>
        </authorList>
    </citation>
    <scope>NUCLEOTIDE SEQUENCE [LARGE SCALE GENOMIC DNA]</scope>
    <source>
        <strain evidence="2 3">UCD-FST 08-225</strain>
    </source>
</reference>
<dbReference type="EMBL" id="SOZI01000004">
    <property type="protein sequence ID" value="TNY24269.1"/>
    <property type="molecule type" value="Genomic_DNA"/>
</dbReference>
<feature type="compositionally biased region" description="Basic and acidic residues" evidence="1">
    <location>
        <begin position="195"/>
        <end position="205"/>
    </location>
</feature>
<dbReference type="AlphaFoldDB" id="A0A5C5G6S6"/>
<evidence type="ECO:0000256" key="1">
    <source>
        <dbReference type="SAM" id="MobiDB-lite"/>
    </source>
</evidence>
<keyword evidence="3" id="KW-1185">Reference proteome</keyword>
<name>A0A5C5G6S6_9BASI</name>
<organism evidence="2 3">
    <name type="scientific">Rhodotorula diobovata</name>
    <dbReference type="NCBI Taxonomy" id="5288"/>
    <lineage>
        <taxon>Eukaryota</taxon>
        <taxon>Fungi</taxon>
        <taxon>Dikarya</taxon>
        <taxon>Basidiomycota</taxon>
        <taxon>Pucciniomycotina</taxon>
        <taxon>Microbotryomycetes</taxon>
        <taxon>Sporidiobolales</taxon>
        <taxon>Sporidiobolaceae</taxon>
        <taxon>Rhodotorula</taxon>
    </lineage>
</organism>
<proteinExistence type="predicted"/>
<gene>
    <name evidence="2" type="ORF">DMC30DRAFT_387751</name>
</gene>
<dbReference type="Proteomes" id="UP000311382">
    <property type="component" value="Unassembled WGS sequence"/>
</dbReference>
<comment type="caution">
    <text evidence="2">The sequence shown here is derived from an EMBL/GenBank/DDBJ whole genome shotgun (WGS) entry which is preliminary data.</text>
</comment>